<dbReference type="EMBL" id="QGKW02001940">
    <property type="protein sequence ID" value="KAF2558048.1"/>
    <property type="molecule type" value="Genomic_DNA"/>
</dbReference>
<feature type="compositionally biased region" description="Polar residues" evidence="1">
    <location>
        <begin position="26"/>
        <end position="62"/>
    </location>
</feature>
<evidence type="ECO:0000313" key="3">
    <source>
        <dbReference type="Proteomes" id="UP000712281"/>
    </source>
</evidence>
<accession>A0A8S9HSX2</accession>
<evidence type="ECO:0000256" key="1">
    <source>
        <dbReference type="SAM" id="MobiDB-lite"/>
    </source>
</evidence>
<proteinExistence type="predicted"/>
<comment type="caution">
    <text evidence="2">The sequence shown here is derived from an EMBL/GenBank/DDBJ whole genome shotgun (WGS) entry which is preliminary data.</text>
</comment>
<sequence length="101" mass="10591">MITTGDPELRQEPPVRAIIRTCSYTSCSSGNVRAPGSTVSKTPSEAQSSPSSTRISGPNSTRPRSDVGETNHPPGSEYGFDLSGTRDQGITGAMSCLREAC</sequence>
<name>A0A8S9HSX2_BRACR</name>
<dbReference type="Proteomes" id="UP000712281">
    <property type="component" value="Unassembled WGS sequence"/>
</dbReference>
<protein>
    <submittedName>
        <fullName evidence="2">Uncharacterized protein</fullName>
    </submittedName>
</protein>
<evidence type="ECO:0000313" key="2">
    <source>
        <dbReference type="EMBL" id="KAF2558048.1"/>
    </source>
</evidence>
<feature type="region of interest" description="Disordered" evidence="1">
    <location>
        <begin position="26"/>
        <end position="88"/>
    </location>
</feature>
<reference evidence="2" key="1">
    <citation type="submission" date="2019-12" db="EMBL/GenBank/DDBJ databases">
        <title>Genome sequencing and annotation of Brassica cretica.</title>
        <authorList>
            <person name="Studholme D.J."/>
            <person name="Sarris P.F."/>
        </authorList>
    </citation>
    <scope>NUCLEOTIDE SEQUENCE</scope>
    <source>
        <strain evidence="2">PFS-001/15</strain>
        <tissue evidence="2">Leaf</tissue>
    </source>
</reference>
<gene>
    <name evidence="2" type="ORF">F2Q68_00016837</name>
</gene>
<dbReference type="AlphaFoldDB" id="A0A8S9HSX2"/>
<organism evidence="2 3">
    <name type="scientific">Brassica cretica</name>
    <name type="common">Mustard</name>
    <dbReference type="NCBI Taxonomy" id="69181"/>
    <lineage>
        <taxon>Eukaryota</taxon>
        <taxon>Viridiplantae</taxon>
        <taxon>Streptophyta</taxon>
        <taxon>Embryophyta</taxon>
        <taxon>Tracheophyta</taxon>
        <taxon>Spermatophyta</taxon>
        <taxon>Magnoliopsida</taxon>
        <taxon>eudicotyledons</taxon>
        <taxon>Gunneridae</taxon>
        <taxon>Pentapetalae</taxon>
        <taxon>rosids</taxon>
        <taxon>malvids</taxon>
        <taxon>Brassicales</taxon>
        <taxon>Brassicaceae</taxon>
        <taxon>Brassiceae</taxon>
        <taxon>Brassica</taxon>
    </lineage>
</organism>